<dbReference type="PANTHER" id="PTHR30353:SF0">
    <property type="entry name" value="TRANSMEMBRANE PROTEIN"/>
    <property type="match status" value="1"/>
</dbReference>
<evidence type="ECO:0000256" key="7">
    <source>
        <dbReference type="RuleBase" id="RU367016"/>
    </source>
</evidence>
<evidence type="ECO:0000256" key="1">
    <source>
        <dbReference type="ARBA" id="ARBA00004651"/>
    </source>
</evidence>
<dbReference type="InterPro" id="IPR032818">
    <property type="entry name" value="DedA-like"/>
</dbReference>
<dbReference type="AlphaFoldDB" id="A0A0G3H9A6"/>
<evidence type="ECO:0000313" key="10">
    <source>
        <dbReference type="Proteomes" id="UP000035540"/>
    </source>
</evidence>
<dbReference type="PATRIC" id="fig|136857.5.peg.231"/>
<dbReference type="Proteomes" id="UP000035540">
    <property type="component" value="Chromosome"/>
</dbReference>
<evidence type="ECO:0000256" key="5">
    <source>
        <dbReference type="ARBA" id="ARBA00022989"/>
    </source>
</evidence>
<reference evidence="10" key="2">
    <citation type="submission" date="2015-05" db="EMBL/GenBank/DDBJ databases">
        <title>Complete genome sequence of Corynebacterium testudinoris DSM 44614, recovered from necrotic lesions in the mouth of a tortoise.</title>
        <authorList>
            <person name="Ruckert C."/>
            <person name="Albersmeier A."/>
            <person name="Winkler A."/>
            <person name="Tauch A."/>
        </authorList>
    </citation>
    <scope>NUCLEOTIDE SEQUENCE [LARGE SCALE GENOMIC DNA]</scope>
    <source>
        <strain evidence="10">DSM 44614</strain>
    </source>
</reference>
<protein>
    <submittedName>
        <fullName evidence="9">Putative membrane-associated protein</fullName>
    </submittedName>
</protein>
<keyword evidence="4 7" id="KW-0812">Transmembrane</keyword>
<dbReference type="OrthoDB" id="9813426at2"/>
<dbReference type="Pfam" id="PF09335">
    <property type="entry name" value="VTT_dom"/>
    <property type="match status" value="1"/>
</dbReference>
<evidence type="ECO:0000256" key="3">
    <source>
        <dbReference type="ARBA" id="ARBA00022475"/>
    </source>
</evidence>
<sequence>MHALLDPIALLGSTGPFGQFILPAMLMMVFIESGLLFPFLPGDSLLFTGGLLAMQPDHFAPLWLLLLLVPIAAIAGDQVGYFLGHRFAPAIERRPDGRIFKREYLDRTHEFFAKHGPVTVILCRFVPIVRTYAPLVAGMARMRYRTFISYNIIGGLLWGAGVVALGALLGNVAVVRDHLEAIFLGIIALSLLPAALGALKARMGRAAI</sequence>
<keyword evidence="6 7" id="KW-0472">Membrane</keyword>
<feature type="transmembrane region" description="Helical" evidence="7">
    <location>
        <begin position="181"/>
        <end position="199"/>
    </location>
</feature>
<feature type="transmembrane region" description="Helical" evidence="7">
    <location>
        <begin position="20"/>
        <end position="40"/>
    </location>
</feature>
<dbReference type="RefSeq" id="WP_047252182.1">
    <property type="nucleotide sequence ID" value="NZ_CP011545.1"/>
</dbReference>
<keyword evidence="3 7" id="KW-1003">Cell membrane</keyword>
<dbReference type="EMBL" id="CP011545">
    <property type="protein sequence ID" value="AKK07697.1"/>
    <property type="molecule type" value="Genomic_DNA"/>
</dbReference>
<feature type="domain" description="VTT" evidence="8">
    <location>
        <begin position="40"/>
        <end position="167"/>
    </location>
</feature>
<dbReference type="STRING" id="136857.CTEST_01175"/>
<feature type="transmembrane region" description="Helical" evidence="7">
    <location>
        <begin position="147"/>
        <end position="169"/>
    </location>
</feature>
<dbReference type="GO" id="GO:0005886">
    <property type="term" value="C:plasma membrane"/>
    <property type="evidence" value="ECO:0007669"/>
    <property type="project" value="UniProtKB-SubCell"/>
</dbReference>
<name>A0A0G3H9A6_9CORY</name>
<dbReference type="InterPro" id="IPR032816">
    <property type="entry name" value="VTT_dom"/>
</dbReference>
<evidence type="ECO:0000256" key="2">
    <source>
        <dbReference type="ARBA" id="ARBA00010792"/>
    </source>
</evidence>
<dbReference type="KEGG" id="cted:CTEST_01175"/>
<dbReference type="PANTHER" id="PTHR30353">
    <property type="entry name" value="INNER MEMBRANE PROTEIN DEDA-RELATED"/>
    <property type="match status" value="1"/>
</dbReference>
<organism evidence="9 10">
    <name type="scientific">Corynebacterium testudinoris</name>
    <dbReference type="NCBI Taxonomy" id="136857"/>
    <lineage>
        <taxon>Bacteria</taxon>
        <taxon>Bacillati</taxon>
        <taxon>Actinomycetota</taxon>
        <taxon>Actinomycetes</taxon>
        <taxon>Mycobacteriales</taxon>
        <taxon>Corynebacteriaceae</taxon>
        <taxon>Corynebacterium</taxon>
    </lineage>
</organism>
<evidence type="ECO:0000256" key="6">
    <source>
        <dbReference type="ARBA" id="ARBA00023136"/>
    </source>
</evidence>
<reference evidence="9 10" key="1">
    <citation type="journal article" date="2015" name="Genome Announc.">
        <title>Complete Genome Sequence of the Type Strain Corynebacterium testudinoris DSM 44614, Recovered from Necrotic Lesions in the Mouth of a Tortoise.</title>
        <authorList>
            <person name="Ruckert C."/>
            <person name="Kriete M."/>
            <person name="Jaenicke S."/>
            <person name="Winkler A."/>
            <person name="Tauch A."/>
        </authorList>
    </citation>
    <scope>NUCLEOTIDE SEQUENCE [LARGE SCALE GENOMIC DNA]</scope>
    <source>
        <strain evidence="9 10">DSM 44614</strain>
    </source>
</reference>
<evidence type="ECO:0000256" key="4">
    <source>
        <dbReference type="ARBA" id="ARBA00022692"/>
    </source>
</evidence>
<keyword evidence="10" id="KW-1185">Reference proteome</keyword>
<evidence type="ECO:0000313" key="9">
    <source>
        <dbReference type="EMBL" id="AKK07697.1"/>
    </source>
</evidence>
<comment type="similarity">
    <text evidence="2 7">Belongs to the DedA family.</text>
</comment>
<evidence type="ECO:0000259" key="8">
    <source>
        <dbReference type="Pfam" id="PF09335"/>
    </source>
</evidence>
<accession>A0A0G3H9A6</accession>
<feature type="transmembrane region" description="Helical" evidence="7">
    <location>
        <begin position="60"/>
        <end position="84"/>
    </location>
</feature>
<comment type="subcellular location">
    <subcellularLocation>
        <location evidence="1 7">Cell membrane</location>
        <topology evidence="1 7">Multi-pass membrane protein</topology>
    </subcellularLocation>
</comment>
<proteinExistence type="inferred from homology"/>
<gene>
    <name evidence="9" type="ORF">CTEST_01175</name>
</gene>
<keyword evidence="5 7" id="KW-1133">Transmembrane helix</keyword>